<reference evidence="1" key="1">
    <citation type="submission" date="2020-05" db="EMBL/GenBank/DDBJ databases">
        <authorList>
            <person name="Chiriac C."/>
            <person name="Salcher M."/>
            <person name="Ghai R."/>
            <person name="Kavagutti S V."/>
        </authorList>
    </citation>
    <scope>NUCLEOTIDE SEQUENCE</scope>
</reference>
<accession>A0A6J7CUD3</accession>
<name>A0A6J7CUD3_9ZZZZ</name>
<proteinExistence type="predicted"/>
<organism evidence="1">
    <name type="scientific">freshwater metagenome</name>
    <dbReference type="NCBI Taxonomy" id="449393"/>
    <lineage>
        <taxon>unclassified sequences</taxon>
        <taxon>metagenomes</taxon>
        <taxon>ecological metagenomes</taxon>
    </lineage>
</organism>
<protein>
    <submittedName>
        <fullName evidence="1">Unannotated protein</fullName>
    </submittedName>
</protein>
<dbReference type="InterPro" id="IPR002347">
    <property type="entry name" value="SDR_fam"/>
</dbReference>
<dbReference type="InterPro" id="IPR036291">
    <property type="entry name" value="NAD(P)-bd_dom_sf"/>
</dbReference>
<dbReference type="AlphaFoldDB" id="A0A6J7CUD3"/>
<sequence length="212" mass="22468">MPANHGPSVLVTGIHSLIGEYIGSGFMAHGWFVVGTDESHRTSHFARAHVQADLADVDSYALAVRRAARLGNGLDCVVNTDLVPVFGEHGEAFVRAAFDQALTEMGGSIVNVLAEPGSEGLDRDFVRRRTAELAGLVAGSRVNTVAPNLLDSTSSYRGADADEFLATLNEREHSARPRPTLEDISNAVVFLSTQPLTGVTLGADEVLPVPHG</sequence>
<dbReference type="PRINTS" id="PR00081">
    <property type="entry name" value="GDHRDH"/>
</dbReference>
<dbReference type="EMBL" id="CAFBLS010000016">
    <property type="protein sequence ID" value="CAB4861360.1"/>
    <property type="molecule type" value="Genomic_DNA"/>
</dbReference>
<dbReference type="Gene3D" id="3.40.50.720">
    <property type="entry name" value="NAD(P)-binding Rossmann-like Domain"/>
    <property type="match status" value="1"/>
</dbReference>
<gene>
    <name evidence="1" type="ORF">UFOPK3402_00226</name>
</gene>
<evidence type="ECO:0000313" key="1">
    <source>
        <dbReference type="EMBL" id="CAB4861360.1"/>
    </source>
</evidence>
<dbReference type="SUPFAM" id="SSF51735">
    <property type="entry name" value="NAD(P)-binding Rossmann-fold domains"/>
    <property type="match status" value="1"/>
</dbReference>